<sequence length="148" mass="16967">MKQIDSYNSTFDAEQVLDMDVPTIWELVGVAGGAITAVICFAIHLRTVKKLQLEIVKLTLETENLKRGAEERERMLVMPSTQEVRDIQMLKFYVSQSHENYTHSPERKTSWLNETTWEHAVLLGIVTVIAYLIFAIYRVIALLLPMLS</sequence>
<feature type="transmembrane region" description="Helical" evidence="1">
    <location>
        <begin position="24"/>
        <end position="45"/>
    </location>
</feature>
<evidence type="ECO:0000256" key="1">
    <source>
        <dbReference type="SAM" id="Phobius"/>
    </source>
</evidence>
<keyword evidence="3" id="KW-1185">Reference proteome</keyword>
<comment type="caution">
    <text evidence="2">The sequence shown here is derived from an EMBL/GenBank/DDBJ whole genome shotgun (WGS) entry which is preliminary data.</text>
</comment>
<keyword evidence="1" id="KW-1133">Transmembrane helix</keyword>
<keyword evidence="1" id="KW-0812">Transmembrane</keyword>
<dbReference type="EMBL" id="BSOG01000007">
    <property type="protein sequence ID" value="GLR15152.1"/>
    <property type="molecule type" value="Genomic_DNA"/>
</dbReference>
<gene>
    <name evidence="2" type="ORF">GCM10007907_39420</name>
</gene>
<evidence type="ECO:0000313" key="3">
    <source>
        <dbReference type="Proteomes" id="UP001156706"/>
    </source>
</evidence>
<protein>
    <submittedName>
        <fullName evidence="2">Uncharacterized protein</fullName>
    </submittedName>
</protein>
<name>A0ABQ5YJF6_9NEIS</name>
<dbReference type="RefSeq" id="WP_284198225.1">
    <property type="nucleotide sequence ID" value="NZ_BSOG01000007.1"/>
</dbReference>
<keyword evidence="1" id="KW-0472">Membrane</keyword>
<reference evidence="3" key="1">
    <citation type="journal article" date="2019" name="Int. J. Syst. Evol. Microbiol.">
        <title>The Global Catalogue of Microorganisms (GCM) 10K type strain sequencing project: providing services to taxonomists for standard genome sequencing and annotation.</title>
        <authorList>
            <consortium name="The Broad Institute Genomics Platform"/>
            <consortium name="The Broad Institute Genome Sequencing Center for Infectious Disease"/>
            <person name="Wu L."/>
            <person name="Ma J."/>
        </authorList>
    </citation>
    <scope>NUCLEOTIDE SEQUENCE [LARGE SCALE GENOMIC DNA]</scope>
    <source>
        <strain evidence="3">NBRC 110044</strain>
    </source>
</reference>
<dbReference type="Proteomes" id="UP001156706">
    <property type="component" value="Unassembled WGS sequence"/>
</dbReference>
<accession>A0ABQ5YJF6</accession>
<proteinExistence type="predicted"/>
<feature type="transmembrane region" description="Helical" evidence="1">
    <location>
        <begin position="120"/>
        <end position="144"/>
    </location>
</feature>
<evidence type="ECO:0000313" key="2">
    <source>
        <dbReference type="EMBL" id="GLR15152.1"/>
    </source>
</evidence>
<organism evidence="2 3">
    <name type="scientific">Chitinimonas prasina</name>
    <dbReference type="NCBI Taxonomy" id="1434937"/>
    <lineage>
        <taxon>Bacteria</taxon>
        <taxon>Pseudomonadati</taxon>
        <taxon>Pseudomonadota</taxon>
        <taxon>Betaproteobacteria</taxon>
        <taxon>Neisseriales</taxon>
        <taxon>Chitinibacteraceae</taxon>
        <taxon>Chitinimonas</taxon>
    </lineage>
</organism>